<name>A0A841H6D7_9BACT</name>
<dbReference type="Proteomes" id="UP000582837">
    <property type="component" value="Unassembled WGS sequence"/>
</dbReference>
<reference evidence="1 2" key="1">
    <citation type="submission" date="2020-08" db="EMBL/GenBank/DDBJ databases">
        <title>Genomic Encyclopedia of Type Strains, Phase IV (KMG-IV): sequencing the most valuable type-strain genomes for metagenomic binning, comparative biology and taxonomic classification.</title>
        <authorList>
            <person name="Goeker M."/>
        </authorList>
    </citation>
    <scope>NUCLEOTIDE SEQUENCE [LARGE SCALE GENOMIC DNA]</scope>
    <source>
        <strain evidence="1 2">DSM 29007</strain>
    </source>
</reference>
<comment type="caution">
    <text evidence="1">The sequence shown here is derived from an EMBL/GenBank/DDBJ whole genome shotgun (WGS) entry which is preliminary data.</text>
</comment>
<protein>
    <submittedName>
        <fullName evidence="1">Uncharacterized protein</fullName>
    </submittedName>
</protein>
<dbReference type="EMBL" id="JACHIA010000028">
    <property type="protein sequence ID" value="MBB6073721.1"/>
    <property type="molecule type" value="Genomic_DNA"/>
</dbReference>
<organism evidence="1 2">
    <name type="scientific">Longimicrobium terrae</name>
    <dbReference type="NCBI Taxonomy" id="1639882"/>
    <lineage>
        <taxon>Bacteria</taxon>
        <taxon>Pseudomonadati</taxon>
        <taxon>Gemmatimonadota</taxon>
        <taxon>Longimicrobiia</taxon>
        <taxon>Longimicrobiales</taxon>
        <taxon>Longimicrobiaceae</taxon>
        <taxon>Longimicrobium</taxon>
    </lineage>
</organism>
<evidence type="ECO:0000313" key="1">
    <source>
        <dbReference type="EMBL" id="MBB6073721.1"/>
    </source>
</evidence>
<accession>A0A841H6D7</accession>
<sequence length="31" mass="3479">MQTTIAAHGISEDDLFVCPDRERTGFVPSER</sequence>
<gene>
    <name evidence="1" type="ORF">HNQ61_005392</name>
</gene>
<dbReference type="AlphaFoldDB" id="A0A841H6D7"/>
<keyword evidence="2" id="KW-1185">Reference proteome</keyword>
<evidence type="ECO:0000313" key="2">
    <source>
        <dbReference type="Proteomes" id="UP000582837"/>
    </source>
</evidence>
<proteinExistence type="predicted"/>